<evidence type="ECO:0000256" key="4">
    <source>
        <dbReference type="ARBA" id="ARBA00022517"/>
    </source>
</evidence>
<keyword evidence="4" id="KW-0690">Ribosome biogenesis</keyword>
<organism evidence="6 7">
    <name type="scientific">Nitrosomonas mobilis</name>
    <dbReference type="NCBI Taxonomy" id="51642"/>
    <lineage>
        <taxon>Bacteria</taxon>
        <taxon>Pseudomonadati</taxon>
        <taxon>Pseudomonadota</taxon>
        <taxon>Betaproteobacteria</taxon>
        <taxon>Nitrosomonadales</taxon>
        <taxon>Nitrosomonadaceae</taxon>
        <taxon>Nitrosomonas</taxon>
    </lineage>
</organism>
<comment type="similarity">
    <text evidence="2">Belongs to the DUF177 domain family.</text>
</comment>
<evidence type="ECO:0000313" key="6">
    <source>
        <dbReference type="EMBL" id="SCZ84352.1"/>
    </source>
</evidence>
<dbReference type="InterPro" id="IPR039255">
    <property type="entry name" value="YceD_bac"/>
</dbReference>
<dbReference type="RefSeq" id="WP_090283752.1">
    <property type="nucleotide sequence ID" value="NZ_FMWO01000020.1"/>
</dbReference>
<dbReference type="InterPro" id="IPR003772">
    <property type="entry name" value="YceD"/>
</dbReference>
<dbReference type="STRING" id="51642.NSMM_150090"/>
<proteinExistence type="inferred from homology"/>
<evidence type="ECO:0000256" key="5">
    <source>
        <dbReference type="ARBA" id="ARBA00031841"/>
    </source>
</evidence>
<comment type="function">
    <text evidence="1">Plays a role in synthesis, processing and/or stability of 23S rRNA.</text>
</comment>
<accession>A0A1G5SB08</accession>
<sequence length="168" mass="18982">MLKQLVINAFKFSHATDSLSGSILPENFSRLRDFLADNVGRIDYQLSGDVDKHDRLVLRVTIRGMINLCCQRCLDKMSYPLSLESELILAKNEDELARYDEDSLVDAIPASEELDAFALIEDEIILGLPFSPRHDDITCRQTGKPHKTQNQANKTHPFAALKSLKQSH</sequence>
<dbReference type="GO" id="GO:0042254">
    <property type="term" value="P:ribosome biogenesis"/>
    <property type="evidence" value="ECO:0007669"/>
    <property type="project" value="UniProtKB-KW"/>
</dbReference>
<protein>
    <recommendedName>
        <fullName evidence="3">Large ribosomal RNA subunit accumulation protein YceD</fullName>
    </recommendedName>
    <alternativeName>
        <fullName evidence="5">23S rRNA accumulation protein YceD</fullName>
    </alternativeName>
</protein>
<gene>
    <name evidence="6" type="ORF">NSMM_150090</name>
</gene>
<dbReference type="AlphaFoldDB" id="A0A1G5SB08"/>
<reference evidence="6 7" key="1">
    <citation type="submission" date="2016-10" db="EMBL/GenBank/DDBJ databases">
        <authorList>
            <person name="de Groot N.N."/>
        </authorList>
    </citation>
    <scope>NUCLEOTIDE SEQUENCE [LARGE SCALE GENOMIC DNA]</scope>
    <source>
        <strain evidence="6">1</strain>
    </source>
</reference>
<evidence type="ECO:0000256" key="1">
    <source>
        <dbReference type="ARBA" id="ARBA00002868"/>
    </source>
</evidence>
<dbReference type="Proteomes" id="UP000198729">
    <property type="component" value="Unassembled WGS sequence"/>
</dbReference>
<dbReference type="OrthoDB" id="5297600at2"/>
<dbReference type="GO" id="GO:0005829">
    <property type="term" value="C:cytosol"/>
    <property type="evidence" value="ECO:0007669"/>
    <property type="project" value="TreeGrafter"/>
</dbReference>
<evidence type="ECO:0000256" key="2">
    <source>
        <dbReference type="ARBA" id="ARBA00010740"/>
    </source>
</evidence>
<evidence type="ECO:0000313" key="7">
    <source>
        <dbReference type="Proteomes" id="UP000198729"/>
    </source>
</evidence>
<keyword evidence="7" id="KW-1185">Reference proteome</keyword>
<dbReference type="Pfam" id="PF02620">
    <property type="entry name" value="YceD"/>
    <property type="match status" value="1"/>
</dbReference>
<dbReference type="PANTHER" id="PTHR38099">
    <property type="entry name" value="LARGE RIBOSOMAL RNA SUBUNIT ACCUMULATION PROTEIN YCED"/>
    <property type="match status" value="1"/>
</dbReference>
<dbReference type="EMBL" id="FMWO01000020">
    <property type="protein sequence ID" value="SCZ84352.1"/>
    <property type="molecule type" value="Genomic_DNA"/>
</dbReference>
<dbReference type="PANTHER" id="PTHR38099:SF1">
    <property type="entry name" value="LARGE RIBOSOMAL RNA SUBUNIT ACCUMULATION PROTEIN YCED"/>
    <property type="match status" value="1"/>
</dbReference>
<name>A0A1G5SB08_9PROT</name>
<evidence type="ECO:0000256" key="3">
    <source>
        <dbReference type="ARBA" id="ARBA00015716"/>
    </source>
</evidence>